<dbReference type="Proteomes" id="UP000179001">
    <property type="component" value="Unassembled WGS sequence"/>
</dbReference>
<dbReference type="GO" id="GO:0008270">
    <property type="term" value="F:zinc ion binding"/>
    <property type="evidence" value="ECO:0007669"/>
    <property type="project" value="UniProtKB-UniRule"/>
</dbReference>
<comment type="pathway">
    <text evidence="5">Purine metabolism; AMP biosynthesis via salvage pathway; AMP from ADP: step 1/1.</text>
</comment>
<dbReference type="GO" id="GO:0004017">
    <property type="term" value="F:AMP kinase activity"/>
    <property type="evidence" value="ECO:0007669"/>
    <property type="project" value="UniProtKB-UniRule"/>
</dbReference>
<feature type="binding site" evidence="5">
    <location>
        <position position="129"/>
    </location>
    <ligand>
        <name>Zn(2+)</name>
        <dbReference type="ChEBI" id="CHEBI:29105"/>
        <note>structural</note>
    </ligand>
</feature>
<dbReference type="PANTHER" id="PTHR23359">
    <property type="entry name" value="NUCLEOTIDE KINASE"/>
    <property type="match status" value="1"/>
</dbReference>
<evidence type="ECO:0000256" key="4">
    <source>
        <dbReference type="ARBA" id="ARBA00022777"/>
    </source>
</evidence>
<evidence type="ECO:0000313" key="10">
    <source>
        <dbReference type="Proteomes" id="UP000179001"/>
    </source>
</evidence>
<dbReference type="UniPathway" id="UPA00588">
    <property type="reaction ID" value="UER00649"/>
</dbReference>
<dbReference type="CDD" id="cd01428">
    <property type="entry name" value="ADK"/>
    <property type="match status" value="1"/>
</dbReference>
<feature type="region of interest" description="NMP" evidence="5">
    <location>
        <begin position="32"/>
        <end position="61"/>
    </location>
</feature>
<proteinExistence type="inferred from homology"/>
<dbReference type="InterPro" id="IPR033690">
    <property type="entry name" value="Adenylat_kinase_CS"/>
</dbReference>
<dbReference type="PROSITE" id="PS00113">
    <property type="entry name" value="ADENYLATE_KINASE"/>
    <property type="match status" value="1"/>
</dbReference>
<feature type="binding site" evidence="5">
    <location>
        <begin position="134"/>
        <end position="135"/>
    </location>
    <ligand>
        <name>ATP</name>
        <dbReference type="ChEBI" id="CHEBI:30616"/>
    </ligand>
</feature>
<dbReference type="GO" id="GO:0005524">
    <property type="term" value="F:ATP binding"/>
    <property type="evidence" value="ECO:0007669"/>
    <property type="project" value="UniProtKB-UniRule"/>
</dbReference>
<dbReference type="SUPFAM" id="SSF52540">
    <property type="entry name" value="P-loop containing nucleoside triphosphate hydrolases"/>
    <property type="match status" value="1"/>
</dbReference>
<dbReference type="EMBL" id="MFGJ01000008">
    <property type="protein sequence ID" value="OGF30964.1"/>
    <property type="molecule type" value="Genomic_DNA"/>
</dbReference>
<dbReference type="InterPro" id="IPR006259">
    <property type="entry name" value="Adenyl_kin_sub"/>
</dbReference>
<evidence type="ECO:0000259" key="8">
    <source>
        <dbReference type="Pfam" id="PF05191"/>
    </source>
</evidence>
<keyword evidence="5" id="KW-0862">Zinc</keyword>
<organism evidence="9 10">
    <name type="scientific">Candidatus Falkowbacteria bacterium RIFOXYC2_FULL_36_12</name>
    <dbReference type="NCBI Taxonomy" id="1798002"/>
    <lineage>
        <taxon>Bacteria</taxon>
        <taxon>Candidatus Falkowiibacteriota</taxon>
    </lineage>
</organism>
<feature type="binding site" evidence="5">
    <location>
        <position position="92"/>
    </location>
    <ligand>
        <name>AMP</name>
        <dbReference type="ChEBI" id="CHEBI:456215"/>
    </ligand>
</feature>
<keyword evidence="2 5" id="KW-0545">Nucleotide biosynthesis</keyword>
<comment type="domain">
    <text evidence="5">Consists of three domains, a large central CORE domain and two small peripheral domains, NMPbind and LID, which undergo movements during catalysis. The LID domain closes over the site of phosphoryl transfer upon ATP binding. Assembling and dissambling the active center during each catalytic cycle provides an effective means to prevent ATP hydrolysis. Some bacteria have evolved a zinc-coordinating structure that stabilizes the LID domain.</text>
</comment>
<feature type="binding site" evidence="5">
    <location>
        <position position="126"/>
    </location>
    <ligand>
        <name>ATP</name>
        <dbReference type="ChEBI" id="CHEBI:30616"/>
    </ligand>
</feature>
<keyword evidence="5 7" id="KW-0067">ATP-binding</keyword>
<comment type="function">
    <text evidence="5">Catalyzes the reversible transfer of the terminal phosphate group between ATP and AMP. Plays an important role in cellular energy homeostasis and in adenine nucleotide metabolism.</text>
</comment>
<comment type="caution">
    <text evidence="5">Lacks conserved residue(s) required for the propagation of feature annotation.</text>
</comment>
<dbReference type="InterPro" id="IPR007862">
    <property type="entry name" value="Adenylate_kinase_lid-dom"/>
</dbReference>
<feature type="binding site" evidence="5">
    <location>
        <position position="148"/>
    </location>
    <ligand>
        <name>Zn(2+)</name>
        <dbReference type="ChEBI" id="CHEBI:29105"/>
        <note>structural</note>
    </ligand>
</feature>
<evidence type="ECO:0000256" key="1">
    <source>
        <dbReference type="ARBA" id="ARBA00022679"/>
    </source>
</evidence>
<keyword evidence="5" id="KW-0963">Cytoplasm</keyword>
<feature type="binding site" evidence="5">
    <location>
        <begin position="85"/>
        <end position="88"/>
    </location>
    <ligand>
        <name>AMP</name>
        <dbReference type="ChEBI" id="CHEBI:456215"/>
    </ligand>
</feature>
<evidence type="ECO:0000256" key="6">
    <source>
        <dbReference type="RuleBase" id="RU003330"/>
    </source>
</evidence>
<accession>A0A1F5SW59</accession>
<name>A0A1F5SW59_9BACT</name>
<dbReference type="EC" id="2.7.4.3" evidence="5 7"/>
<feature type="binding site" evidence="5">
    <location>
        <position position="158"/>
    </location>
    <ligand>
        <name>AMP</name>
        <dbReference type="ChEBI" id="CHEBI:456215"/>
    </ligand>
</feature>
<keyword evidence="3 5" id="KW-0547">Nucleotide-binding</keyword>
<feature type="binding site" evidence="5">
    <location>
        <position position="199"/>
    </location>
    <ligand>
        <name>ATP</name>
        <dbReference type="ChEBI" id="CHEBI:30616"/>
    </ligand>
</feature>
<dbReference type="HAMAP" id="MF_00235">
    <property type="entry name" value="Adenylate_kinase_Adk"/>
    <property type="match status" value="1"/>
</dbReference>
<dbReference type="AlphaFoldDB" id="A0A1F5SW59"/>
<gene>
    <name evidence="5" type="primary">adk</name>
    <name evidence="9" type="ORF">A2478_00785</name>
</gene>
<dbReference type="GO" id="GO:0044209">
    <property type="term" value="P:AMP salvage"/>
    <property type="evidence" value="ECO:0007669"/>
    <property type="project" value="UniProtKB-UniRule"/>
</dbReference>
<dbReference type="PRINTS" id="PR00094">
    <property type="entry name" value="ADENYLTKNASE"/>
</dbReference>
<evidence type="ECO:0000313" key="9">
    <source>
        <dbReference type="EMBL" id="OGF30964.1"/>
    </source>
</evidence>
<dbReference type="Gene3D" id="3.40.50.300">
    <property type="entry name" value="P-loop containing nucleotide triphosphate hydrolases"/>
    <property type="match status" value="1"/>
</dbReference>
<reference evidence="9 10" key="1">
    <citation type="journal article" date="2016" name="Nat. Commun.">
        <title>Thousands of microbial genomes shed light on interconnected biogeochemical processes in an aquifer system.</title>
        <authorList>
            <person name="Anantharaman K."/>
            <person name="Brown C.T."/>
            <person name="Hug L.A."/>
            <person name="Sharon I."/>
            <person name="Castelle C.J."/>
            <person name="Probst A.J."/>
            <person name="Thomas B.C."/>
            <person name="Singh A."/>
            <person name="Wilkins M.J."/>
            <person name="Karaoz U."/>
            <person name="Brodie E.L."/>
            <person name="Williams K.H."/>
            <person name="Hubbard S.S."/>
            <person name="Banfield J.F."/>
        </authorList>
    </citation>
    <scope>NUCLEOTIDE SEQUENCE [LARGE SCALE GENOMIC DNA]</scope>
</reference>
<feature type="binding site" evidence="5">
    <location>
        <position position="38"/>
    </location>
    <ligand>
        <name>AMP</name>
        <dbReference type="ChEBI" id="CHEBI:456215"/>
    </ligand>
</feature>
<dbReference type="GO" id="GO:0005737">
    <property type="term" value="C:cytoplasm"/>
    <property type="evidence" value="ECO:0007669"/>
    <property type="project" value="UniProtKB-SubCell"/>
</dbReference>
<keyword evidence="4 5" id="KW-0418">Kinase</keyword>
<feature type="binding site" evidence="5">
    <location>
        <position position="169"/>
    </location>
    <ligand>
        <name>AMP</name>
        <dbReference type="ChEBI" id="CHEBI:456215"/>
    </ligand>
</feature>
<protein>
    <recommendedName>
        <fullName evidence="5 7">Adenylate kinase</fullName>
        <shortName evidence="5">AK</shortName>
        <ecNumber evidence="5 7">2.7.4.3</ecNumber>
    </recommendedName>
    <alternativeName>
        <fullName evidence="5">ATP-AMP transphosphorylase</fullName>
    </alternativeName>
    <alternativeName>
        <fullName evidence="5">ATP:AMP phosphotransferase</fullName>
    </alternativeName>
    <alternativeName>
        <fullName evidence="5">Adenylate monophosphate kinase</fullName>
    </alternativeName>
</protein>
<evidence type="ECO:0000256" key="7">
    <source>
        <dbReference type="RuleBase" id="RU003331"/>
    </source>
</evidence>
<feature type="domain" description="Adenylate kinase active site lid" evidence="8">
    <location>
        <begin position="126"/>
        <end position="160"/>
    </location>
</feature>
<comment type="subunit">
    <text evidence="5 7">Monomer.</text>
</comment>
<comment type="caution">
    <text evidence="9">The sequence shown here is derived from an EMBL/GenBank/DDBJ whole genome shotgun (WGS) entry which is preliminary data.</text>
</comment>
<comment type="similarity">
    <text evidence="5 6">Belongs to the adenylate kinase family.</text>
</comment>
<evidence type="ECO:0000256" key="3">
    <source>
        <dbReference type="ARBA" id="ARBA00022741"/>
    </source>
</evidence>
<evidence type="ECO:0000256" key="2">
    <source>
        <dbReference type="ARBA" id="ARBA00022727"/>
    </source>
</evidence>
<evidence type="ECO:0000256" key="5">
    <source>
        <dbReference type="HAMAP-Rule" id="MF_00235"/>
    </source>
</evidence>
<dbReference type="NCBIfam" id="TIGR01351">
    <property type="entry name" value="adk"/>
    <property type="match status" value="1"/>
</dbReference>
<dbReference type="Pfam" id="PF00406">
    <property type="entry name" value="ADK"/>
    <property type="match status" value="1"/>
</dbReference>
<sequence length="218" mass="25016">MKNAYILVGPPGAGKGTQAELLDEELDIKLIQPGVFLRKEAEKDTDVGVLIRKFLAHGLIVPNQIVDKKVFQVLKKVKKDVLFDGYPRTIPQAEKLYEFLTEKKVKINFVMISLQDSLIMERINGRRSCSCGETFHIKYNPPKKKGVCDKCDKKLFIRSDSKKNIVKKRIELYKKETAPVIKFFKKKKRVNFVKINGAKPIEKVHQDILVIFNDNGKD</sequence>
<comment type="catalytic activity">
    <reaction evidence="5 7">
        <text>AMP + ATP = 2 ADP</text>
        <dbReference type="Rhea" id="RHEA:12973"/>
        <dbReference type="ChEBI" id="CHEBI:30616"/>
        <dbReference type="ChEBI" id="CHEBI:456215"/>
        <dbReference type="ChEBI" id="CHEBI:456216"/>
        <dbReference type="EC" id="2.7.4.3"/>
    </reaction>
</comment>
<feature type="binding site" evidence="5">
    <location>
        <position position="131"/>
    </location>
    <ligand>
        <name>Zn(2+)</name>
        <dbReference type="ChEBI" id="CHEBI:29105"/>
        <note>structural</note>
    </ligand>
</feature>
<comment type="subcellular location">
    <subcellularLocation>
        <location evidence="5 7">Cytoplasm</location>
    </subcellularLocation>
</comment>
<dbReference type="STRING" id="1798002.A2478_00785"/>
<dbReference type="InterPro" id="IPR027417">
    <property type="entry name" value="P-loop_NTPase"/>
</dbReference>
<feature type="binding site" evidence="5">
    <location>
        <begin position="12"/>
        <end position="17"/>
    </location>
    <ligand>
        <name>ATP</name>
        <dbReference type="ChEBI" id="CHEBI:30616"/>
    </ligand>
</feature>
<feature type="binding site" evidence="5">
    <location>
        <position position="151"/>
    </location>
    <ligand>
        <name>Zn(2+)</name>
        <dbReference type="ChEBI" id="CHEBI:29105"/>
        <note>structural</note>
    </ligand>
</feature>
<keyword evidence="1 5" id="KW-0808">Transferase</keyword>
<dbReference type="InterPro" id="IPR000850">
    <property type="entry name" value="Adenylat/UMP-CMP_kin"/>
</dbReference>
<dbReference type="Pfam" id="PF05191">
    <property type="entry name" value="ADK_lid"/>
    <property type="match status" value="1"/>
</dbReference>
<keyword evidence="5" id="KW-0479">Metal-binding</keyword>